<gene>
    <name evidence="2" type="ORF">QRX50_26075</name>
</gene>
<dbReference type="Pfam" id="PF01909">
    <property type="entry name" value="NTP_transf_2"/>
    <property type="match status" value="1"/>
</dbReference>
<evidence type="ECO:0000313" key="2">
    <source>
        <dbReference type="EMBL" id="WIX75030.1"/>
    </source>
</evidence>
<sequence length="261" mass="28874">MTVPARHREFLDDVLPKIRRDQRVAGVAVGGSIAHGEPDEYSDVDIVVVVDDDAFEAVLAERFALIGSWAHLVAAFTGEHVGEPRLVITLTGPRLLHVDFKFVRVADFGERTSDPKIRWERDGALTRALAAAPPAKEPLDEQWLEDRFWVWVHYAATKLGRGELYDVLGFLAFLRETVLGPLIAARAGLPPRGVRRLEFAAPDAARELQATVCGYDAKEAAAAVLASVELYRRWRGDVERRDRAEELAVRYLAGVVSAGGR</sequence>
<protein>
    <submittedName>
        <fullName evidence="2">Nucleotidyltransferase domain-containing protein</fullName>
    </submittedName>
</protein>
<name>A0A9Y2I9I7_9PSEU</name>
<feature type="domain" description="Polymerase nucleotidyl transferase" evidence="1">
    <location>
        <begin position="15"/>
        <end position="55"/>
    </location>
</feature>
<dbReference type="EMBL" id="CP127294">
    <property type="protein sequence ID" value="WIX75030.1"/>
    <property type="molecule type" value="Genomic_DNA"/>
</dbReference>
<dbReference type="RefSeq" id="WP_285965807.1">
    <property type="nucleotide sequence ID" value="NZ_CP127294.1"/>
</dbReference>
<keyword evidence="3" id="KW-1185">Reference proteome</keyword>
<dbReference type="Gene3D" id="1.20.120.330">
    <property type="entry name" value="Nucleotidyltransferases domain 2"/>
    <property type="match status" value="1"/>
</dbReference>
<dbReference type="KEGG" id="acab:QRX50_26075"/>
<dbReference type="InterPro" id="IPR043519">
    <property type="entry name" value="NT_sf"/>
</dbReference>
<dbReference type="GO" id="GO:0016779">
    <property type="term" value="F:nucleotidyltransferase activity"/>
    <property type="evidence" value="ECO:0007669"/>
    <property type="project" value="InterPro"/>
</dbReference>
<evidence type="ECO:0000259" key="1">
    <source>
        <dbReference type="Pfam" id="PF01909"/>
    </source>
</evidence>
<dbReference type="InterPro" id="IPR002934">
    <property type="entry name" value="Polymerase_NTP_transf_dom"/>
</dbReference>
<dbReference type="Gene3D" id="3.30.460.10">
    <property type="entry name" value="Beta Polymerase, domain 2"/>
    <property type="match status" value="1"/>
</dbReference>
<dbReference type="Proteomes" id="UP001236014">
    <property type="component" value="Chromosome"/>
</dbReference>
<organism evidence="2 3">
    <name type="scientific">Amycolatopsis carbonis</name>
    <dbReference type="NCBI Taxonomy" id="715471"/>
    <lineage>
        <taxon>Bacteria</taxon>
        <taxon>Bacillati</taxon>
        <taxon>Actinomycetota</taxon>
        <taxon>Actinomycetes</taxon>
        <taxon>Pseudonocardiales</taxon>
        <taxon>Pseudonocardiaceae</taxon>
        <taxon>Amycolatopsis</taxon>
    </lineage>
</organism>
<dbReference type="SUPFAM" id="SSF81301">
    <property type="entry name" value="Nucleotidyltransferase"/>
    <property type="match status" value="1"/>
</dbReference>
<dbReference type="AlphaFoldDB" id="A0A9Y2I9I7"/>
<evidence type="ECO:0000313" key="3">
    <source>
        <dbReference type="Proteomes" id="UP001236014"/>
    </source>
</evidence>
<proteinExistence type="predicted"/>
<accession>A0A9Y2I9I7</accession>
<reference evidence="2 3" key="1">
    <citation type="submission" date="2023-06" db="EMBL/GenBank/DDBJ databases">
        <authorList>
            <person name="Oyuntsetseg B."/>
            <person name="Kim S.B."/>
        </authorList>
    </citation>
    <scope>NUCLEOTIDE SEQUENCE [LARGE SCALE GENOMIC DNA]</scope>
    <source>
        <strain evidence="2 3">2-15</strain>
    </source>
</reference>